<dbReference type="Gene3D" id="3.90.1340.10">
    <property type="entry name" value="Phage tail collar domain"/>
    <property type="match status" value="1"/>
</dbReference>
<feature type="region of interest" description="Disordered" evidence="1">
    <location>
        <begin position="131"/>
        <end position="151"/>
    </location>
</feature>
<proteinExistence type="predicted"/>
<dbReference type="EMBL" id="CP060790">
    <property type="protein sequence ID" value="QNP60114.1"/>
    <property type="molecule type" value="Genomic_DNA"/>
</dbReference>
<dbReference type="Pfam" id="PF07484">
    <property type="entry name" value="Collar"/>
    <property type="match status" value="1"/>
</dbReference>
<dbReference type="KEGG" id="amon:H9L24_04130"/>
<reference evidence="3 4" key="1">
    <citation type="submission" date="2020-08" db="EMBL/GenBank/DDBJ databases">
        <title>Genome sequence of Acidovorax monticola KACC 19171T.</title>
        <authorList>
            <person name="Hyun D.-W."/>
            <person name="Bae J.-W."/>
        </authorList>
    </citation>
    <scope>NUCLEOTIDE SEQUENCE [LARGE SCALE GENOMIC DNA]</scope>
    <source>
        <strain evidence="3 4">KACC 19171</strain>
    </source>
</reference>
<evidence type="ECO:0000313" key="4">
    <source>
        <dbReference type="Proteomes" id="UP000516057"/>
    </source>
</evidence>
<dbReference type="SUPFAM" id="SSF88874">
    <property type="entry name" value="Receptor-binding domain of short tail fibre protein gp12"/>
    <property type="match status" value="1"/>
</dbReference>
<name>A0A7H0HHU8_9BURK</name>
<evidence type="ECO:0000313" key="3">
    <source>
        <dbReference type="EMBL" id="QNP60114.1"/>
    </source>
</evidence>
<evidence type="ECO:0000259" key="2">
    <source>
        <dbReference type="Pfam" id="PF07484"/>
    </source>
</evidence>
<dbReference type="InterPro" id="IPR011083">
    <property type="entry name" value="Phage_tail_collar_dom"/>
</dbReference>
<dbReference type="Proteomes" id="UP000516057">
    <property type="component" value="Chromosome"/>
</dbReference>
<dbReference type="InterPro" id="IPR037053">
    <property type="entry name" value="Phage_tail_collar_dom_sf"/>
</dbReference>
<feature type="domain" description="Phage tail collar" evidence="2">
    <location>
        <begin position="7"/>
        <end position="63"/>
    </location>
</feature>
<keyword evidence="4" id="KW-1185">Reference proteome</keyword>
<evidence type="ECO:0000256" key="1">
    <source>
        <dbReference type="SAM" id="MobiDB-lite"/>
    </source>
</evidence>
<organism evidence="3 4">
    <name type="scientific">Paenacidovorax monticola</name>
    <dbReference type="NCBI Taxonomy" id="1926868"/>
    <lineage>
        <taxon>Bacteria</taxon>
        <taxon>Pseudomonadati</taxon>
        <taxon>Pseudomonadota</taxon>
        <taxon>Betaproteobacteria</taxon>
        <taxon>Burkholderiales</taxon>
        <taxon>Comamonadaceae</taxon>
        <taxon>Paenacidovorax</taxon>
    </lineage>
</organism>
<protein>
    <submittedName>
        <fullName evidence="3">Phage tail protein</fullName>
    </submittedName>
</protein>
<gene>
    <name evidence="3" type="ORF">H9L24_04130</name>
</gene>
<dbReference type="RefSeq" id="WP_187737095.1">
    <property type="nucleotide sequence ID" value="NZ_CP060790.1"/>
</dbReference>
<dbReference type="AlphaFoldDB" id="A0A7H0HHU8"/>
<accession>A0A7H0HHU8</accession>
<sequence>MSEPFIGEIVLFAGNFAPRGWAFCQGQILSIAQNTALFSILGTTYGGNGQTTFALPDLRGRVPVGTGQGPGLPAVDQGEMAGSPTHTLIVTEMPAHNHPGAAVSIPASTSAGTQVAPGGGAVPAASNQRNAQYTASGPNDTALSGTSASTGVTGNSQPFSIMQPYLGLNYIIATQGIYPSRN</sequence>